<evidence type="ECO:0000313" key="2">
    <source>
        <dbReference type="Proteomes" id="UP000000322"/>
    </source>
</evidence>
<protein>
    <submittedName>
        <fullName evidence="1">Uncharacterized protein</fullName>
    </submittedName>
</protein>
<dbReference type="HOGENOM" id="CLU_2182095_0_0_11"/>
<dbReference type="STRING" id="446469.Sked_20670"/>
<sequence length="109" mass="11292">MTETDVAGFDEIDLERLDPDVLDAPALGAVLAPAAHEAVPSPSAPEPVVVALVAALARCRGLPEQAVALAHPLHAPDAADRLVVDLARCRGTSEQVVRLAFGLPVTGTW</sequence>
<organism evidence="1 2">
    <name type="scientific">Sanguibacter keddieii (strain ATCC 51767 / DSM 10542 / NCFB 3025 / ST-74)</name>
    <dbReference type="NCBI Taxonomy" id="446469"/>
    <lineage>
        <taxon>Bacteria</taxon>
        <taxon>Bacillati</taxon>
        <taxon>Actinomycetota</taxon>
        <taxon>Actinomycetes</taxon>
        <taxon>Micrococcales</taxon>
        <taxon>Sanguibacteraceae</taxon>
        <taxon>Sanguibacter</taxon>
    </lineage>
</organism>
<keyword evidence="2" id="KW-1185">Reference proteome</keyword>
<gene>
    <name evidence="1" type="ordered locus">Sked_20670</name>
</gene>
<dbReference type="EMBL" id="CP001819">
    <property type="protein sequence ID" value="ACZ21989.1"/>
    <property type="molecule type" value="Genomic_DNA"/>
</dbReference>
<dbReference type="Proteomes" id="UP000000322">
    <property type="component" value="Chromosome"/>
</dbReference>
<name>D1BHR9_SANKS</name>
<evidence type="ECO:0000313" key="1">
    <source>
        <dbReference type="EMBL" id="ACZ21989.1"/>
    </source>
</evidence>
<dbReference type="AlphaFoldDB" id="D1BHR9"/>
<proteinExistence type="predicted"/>
<accession>D1BHR9</accession>
<reference evidence="1 2" key="1">
    <citation type="journal article" date="2009" name="Stand. Genomic Sci.">
        <title>Complete genome sequence of Sanguibacter keddieii type strain (ST-74).</title>
        <authorList>
            <person name="Ivanova N."/>
            <person name="Sikorski J."/>
            <person name="Sims D."/>
            <person name="Brettin T."/>
            <person name="Detter J.C."/>
            <person name="Han C."/>
            <person name="Lapidus A."/>
            <person name="Copeland A."/>
            <person name="Glavina Del Rio T."/>
            <person name="Nolan M."/>
            <person name="Chen F."/>
            <person name="Lucas S."/>
            <person name="Tice H."/>
            <person name="Cheng J.F."/>
            <person name="Bruce D."/>
            <person name="Goodwin L."/>
            <person name="Pitluck S."/>
            <person name="Pati A."/>
            <person name="Mavromatis K."/>
            <person name="Chen A."/>
            <person name="Palaniappan K."/>
            <person name="D'haeseleer P."/>
            <person name="Chain P."/>
            <person name="Bristow J."/>
            <person name="Eisen J.A."/>
            <person name="Markowitz V."/>
            <person name="Hugenholtz P."/>
            <person name="Goker M."/>
            <person name="Pukall R."/>
            <person name="Klenk H.P."/>
            <person name="Kyrpides N.C."/>
        </authorList>
    </citation>
    <scope>NUCLEOTIDE SEQUENCE [LARGE SCALE GENOMIC DNA]</scope>
    <source>
        <strain evidence="2">ATCC 51767 / DSM 10542 / NCFB 3025 / ST-74</strain>
    </source>
</reference>
<dbReference type="RefSeq" id="WP_012867058.1">
    <property type="nucleotide sequence ID" value="NC_013521.1"/>
</dbReference>
<dbReference type="KEGG" id="ske:Sked_20670"/>